<reference evidence="1" key="1">
    <citation type="journal article" date="2021" name="PeerJ">
        <title>Extensive microbial diversity within the chicken gut microbiome revealed by metagenomics and culture.</title>
        <authorList>
            <person name="Gilroy R."/>
            <person name="Ravi A."/>
            <person name="Getino M."/>
            <person name="Pursley I."/>
            <person name="Horton D.L."/>
            <person name="Alikhan N.F."/>
            <person name="Baker D."/>
            <person name="Gharbi K."/>
            <person name="Hall N."/>
            <person name="Watson M."/>
            <person name="Adriaenssens E.M."/>
            <person name="Foster-Nyarko E."/>
            <person name="Jarju S."/>
            <person name="Secka A."/>
            <person name="Antonio M."/>
            <person name="Oren A."/>
            <person name="Chaudhuri R.R."/>
            <person name="La Ragione R."/>
            <person name="Hildebrand F."/>
            <person name="Pallen M.J."/>
        </authorList>
    </citation>
    <scope>NUCLEOTIDE SEQUENCE</scope>
    <source>
        <strain evidence="1">ChiW19-954</strain>
    </source>
</reference>
<gene>
    <name evidence="1" type="ORF">H9758_02295</name>
</gene>
<accession>A0A9D2STD4</accession>
<dbReference type="Proteomes" id="UP000823890">
    <property type="component" value="Unassembled WGS sequence"/>
</dbReference>
<protein>
    <submittedName>
        <fullName evidence="1">DUF3990 domain-containing protein</fullName>
    </submittedName>
</protein>
<proteinExistence type="predicted"/>
<dbReference type="InterPro" id="IPR025051">
    <property type="entry name" value="DUF3990"/>
</dbReference>
<sequence length="108" mass="12583">MLLYHGSYTEMTSIDLSFSKRSLDFGRGFYLTSSYEQALNYIPSAVKKNIRNKRLPKDYPVSDGKISVFRFHPDPQLLIHCFATSRASDRSVLFPHGKVDQRFRVYKE</sequence>
<reference evidence="1" key="2">
    <citation type="submission" date="2021-04" db="EMBL/GenBank/DDBJ databases">
        <authorList>
            <person name="Gilroy R."/>
        </authorList>
    </citation>
    <scope>NUCLEOTIDE SEQUENCE</scope>
    <source>
        <strain evidence="1">ChiW19-954</strain>
    </source>
</reference>
<organism evidence="1 2">
    <name type="scientific">Candidatus Mediterraneibacter faecipullorum</name>
    <dbReference type="NCBI Taxonomy" id="2838670"/>
    <lineage>
        <taxon>Bacteria</taxon>
        <taxon>Bacillati</taxon>
        <taxon>Bacillota</taxon>
        <taxon>Clostridia</taxon>
        <taxon>Lachnospirales</taxon>
        <taxon>Lachnospiraceae</taxon>
        <taxon>Mediterraneibacter</taxon>
    </lineage>
</organism>
<dbReference type="Pfam" id="PF13151">
    <property type="entry name" value="DUF3990"/>
    <property type="match status" value="1"/>
</dbReference>
<comment type="caution">
    <text evidence="1">The sequence shown here is derived from an EMBL/GenBank/DDBJ whole genome shotgun (WGS) entry which is preliminary data.</text>
</comment>
<evidence type="ECO:0000313" key="1">
    <source>
        <dbReference type="EMBL" id="HJC33406.1"/>
    </source>
</evidence>
<dbReference type="AlphaFoldDB" id="A0A9D2STD4"/>
<name>A0A9D2STD4_9FIRM</name>
<dbReference type="EMBL" id="DWWO01000024">
    <property type="protein sequence ID" value="HJC33406.1"/>
    <property type="molecule type" value="Genomic_DNA"/>
</dbReference>
<evidence type="ECO:0000313" key="2">
    <source>
        <dbReference type="Proteomes" id="UP000823890"/>
    </source>
</evidence>